<dbReference type="InterPro" id="IPR050328">
    <property type="entry name" value="Dev_Immune_Receptor"/>
</dbReference>
<dbReference type="InterPro" id="IPR032675">
    <property type="entry name" value="LRR_dom_sf"/>
</dbReference>
<dbReference type="KEGG" id="pbar:105428918"/>
<dbReference type="PANTHER" id="PTHR24373:SF370">
    <property type="entry name" value="FISH-LIPS, ISOFORM E"/>
    <property type="match status" value="1"/>
</dbReference>
<dbReference type="PROSITE" id="PS51450">
    <property type="entry name" value="LRR"/>
    <property type="match status" value="2"/>
</dbReference>
<feature type="region of interest" description="Disordered" evidence="4">
    <location>
        <begin position="90"/>
        <end position="162"/>
    </location>
</feature>
<keyword evidence="3" id="KW-0677">Repeat</keyword>
<dbReference type="InterPro" id="IPR003591">
    <property type="entry name" value="Leu-rich_rpt_typical-subtyp"/>
</dbReference>
<gene>
    <name evidence="8" type="primary">LOC105428918</name>
</gene>
<dbReference type="Pfam" id="PF13855">
    <property type="entry name" value="LRR_8"/>
    <property type="match status" value="4"/>
</dbReference>
<feature type="transmembrane region" description="Helical" evidence="5">
    <location>
        <begin position="795"/>
        <end position="820"/>
    </location>
</feature>
<keyword evidence="5" id="KW-0812">Transmembrane</keyword>
<keyword evidence="2 6" id="KW-0732">Signal</keyword>
<evidence type="ECO:0000313" key="7">
    <source>
        <dbReference type="Proteomes" id="UP000504615"/>
    </source>
</evidence>
<feature type="compositionally biased region" description="Basic and acidic residues" evidence="4">
    <location>
        <begin position="113"/>
        <end position="126"/>
    </location>
</feature>
<evidence type="ECO:0000256" key="3">
    <source>
        <dbReference type="ARBA" id="ARBA00022737"/>
    </source>
</evidence>
<dbReference type="Gene3D" id="3.80.10.10">
    <property type="entry name" value="Ribonuclease Inhibitor"/>
    <property type="match status" value="4"/>
</dbReference>
<feature type="chain" id="PRO_5027053832" evidence="6">
    <location>
        <begin position="18"/>
        <end position="883"/>
    </location>
</feature>
<evidence type="ECO:0000256" key="2">
    <source>
        <dbReference type="ARBA" id="ARBA00022729"/>
    </source>
</evidence>
<dbReference type="OrthoDB" id="2325980at2759"/>
<dbReference type="AlphaFoldDB" id="A0A6I9X5W4"/>
<dbReference type="PANTHER" id="PTHR24373">
    <property type="entry name" value="SLIT RELATED LEUCINE-RICH REPEAT NEURONAL PROTEIN"/>
    <property type="match status" value="1"/>
</dbReference>
<dbReference type="GO" id="GO:0005615">
    <property type="term" value="C:extracellular space"/>
    <property type="evidence" value="ECO:0007669"/>
    <property type="project" value="TreeGrafter"/>
</dbReference>
<proteinExistence type="predicted"/>
<dbReference type="SMART" id="SM00365">
    <property type="entry name" value="LRR_SD22"/>
    <property type="match status" value="5"/>
</dbReference>
<evidence type="ECO:0000313" key="8">
    <source>
        <dbReference type="RefSeq" id="XP_011639825.1"/>
    </source>
</evidence>
<dbReference type="SMART" id="SM00369">
    <property type="entry name" value="LRR_TYP"/>
    <property type="match status" value="10"/>
</dbReference>
<reference evidence="8" key="1">
    <citation type="submission" date="2025-08" db="UniProtKB">
        <authorList>
            <consortium name="RefSeq"/>
        </authorList>
    </citation>
    <scope>IDENTIFICATION</scope>
</reference>
<dbReference type="CTD" id="37549"/>
<keyword evidence="5" id="KW-0472">Membrane</keyword>
<dbReference type="GeneID" id="105428918"/>
<dbReference type="SUPFAM" id="SSF52047">
    <property type="entry name" value="RNI-like"/>
    <property type="match status" value="1"/>
</dbReference>
<keyword evidence="7" id="KW-1185">Reference proteome</keyword>
<dbReference type="GO" id="GO:0031012">
    <property type="term" value="C:extracellular matrix"/>
    <property type="evidence" value="ECO:0007669"/>
    <property type="project" value="TreeGrafter"/>
</dbReference>
<sequence>MEISAAWLLTILAVINAKCINANSTTPLPTSTESVHISKVNTTIIESATSKSNFIDYPRPFTNIKDMLMQEIHSLDSNVKIQEEMAKALKAEAQRDSTNVRTKATSKRLNKPTKSDLEKENEDFNKKFVIPPYDDNSDDDDSEDSEDEELSEEEYDEDLEDLDDDEEVMIQCPDYCKCAGQYAAAMTATCTKLVNEQSFGPGIAHLRIENAGEIQLGPNALRARGLQQLESITIVDTRIVELDRTAFNGVSYLFAVNLTRNGLQDIHPNTFQNNTQLSLLTISGNPLKHMHDLRKHYLLHAPSVTDFDFSNNGILRLKRTAFSKMQSLNFINLRGNRLKEIDSTIFDSLDQLMEVDLSDNMLDELPINFIDKEVQILRVAGNNLSTLATISSSKLTTLDASRNKIKAIGKEDLEGMPSLDQLHLRSNNMKRIHQHAFSKLDKLEYLDMSDNKLTSLTEHHFKFVPRLQHLLMNNNPTLETLPVFKTYDMMYNTFSMIQFECTNCGLKSLKPGTFDEMPALSRLYLAKNRLTNLPNGLLENLSSLRDLDLSDNFITDLHQDMFHGALSLNKINLAGNPLKTLQVSPFMNTPGLVKLDVSRCHLERVWSEARVPLKSLRFLSIRENLLRRITIEELRATPRLTGLDLSHNPLDCDAEFTEAIQWLTDHGVAPTEILKYNNDFENIDDVDSTGLSQWTDLAKIVCDGIDDGPPPRSPPGKSSHRKGILVDLDVIEEAGTVLEDELHNDEKLLRNGLNIDHGMPHIDEPRLTEDQTYDDFDIRTEYHTAWYNLRPGFKIWLISGTILSVLVVFLLVARIAYCLANKRGRGPVLRPPMILRQGLVDNKNCGLVYKPLQEEIATPHMPKRGSFYSSSTFHYDKIVPESV</sequence>
<evidence type="ECO:0000256" key="4">
    <source>
        <dbReference type="SAM" id="MobiDB-lite"/>
    </source>
</evidence>
<dbReference type="RefSeq" id="XP_011639825.1">
    <property type="nucleotide sequence ID" value="XM_011641523.2"/>
</dbReference>
<evidence type="ECO:0000256" key="5">
    <source>
        <dbReference type="SAM" id="Phobius"/>
    </source>
</evidence>
<evidence type="ECO:0000256" key="6">
    <source>
        <dbReference type="SAM" id="SignalP"/>
    </source>
</evidence>
<feature type="signal peptide" evidence="6">
    <location>
        <begin position="1"/>
        <end position="17"/>
    </location>
</feature>
<dbReference type="InterPro" id="IPR001611">
    <property type="entry name" value="Leu-rich_rpt"/>
</dbReference>
<organism evidence="7 8">
    <name type="scientific">Pogonomyrmex barbatus</name>
    <name type="common">red harvester ant</name>
    <dbReference type="NCBI Taxonomy" id="144034"/>
    <lineage>
        <taxon>Eukaryota</taxon>
        <taxon>Metazoa</taxon>
        <taxon>Ecdysozoa</taxon>
        <taxon>Arthropoda</taxon>
        <taxon>Hexapoda</taxon>
        <taxon>Insecta</taxon>
        <taxon>Pterygota</taxon>
        <taxon>Neoptera</taxon>
        <taxon>Endopterygota</taxon>
        <taxon>Hymenoptera</taxon>
        <taxon>Apocrita</taxon>
        <taxon>Aculeata</taxon>
        <taxon>Formicoidea</taxon>
        <taxon>Formicidae</taxon>
        <taxon>Myrmicinae</taxon>
        <taxon>Pogonomyrmex</taxon>
    </lineage>
</organism>
<feature type="compositionally biased region" description="Acidic residues" evidence="4">
    <location>
        <begin position="135"/>
        <end position="162"/>
    </location>
</feature>
<evidence type="ECO:0000256" key="1">
    <source>
        <dbReference type="ARBA" id="ARBA00022614"/>
    </source>
</evidence>
<name>A0A6I9X5W4_9HYME</name>
<protein>
    <submittedName>
        <fullName evidence="8">Uncharacterized protein LOC105428918</fullName>
    </submittedName>
</protein>
<accession>A0A6I9X5W4</accession>
<keyword evidence="5" id="KW-1133">Transmembrane helix</keyword>
<keyword evidence="1" id="KW-0433">Leucine-rich repeat</keyword>
<dbReference type="Proteomes" id="UP000504615">
    <property type="component" value="Unplaced"/>
</dbReference>